<keyword evidence="4" id="KW-0812">Transmembrane</keyword>
<keyword evidence="3 4" id="KW-0472">Membrane</keyword>
<evidence type="ECO:0000313" key="8">
    <source>
        <dbReference type="Proteomes" id="UP000306192"/>
    </source>
</evidence>
<evidence type="ECO:0000259" key="6">
    <source>
        <dbReference type="Pfam" id="PF03717"/>
    </source>
</evidence>
<dbReference type="GO" id="GO:0008658">
    <property type="term" value="F:penicillin binding"/>
    <property type="evidence" value="ECO:0007669"/>
    <property type="project" value="InterPro"/>
</dbReference>
<evidence type="ECO:0000256" key="3">
    <source>
        <dbReference type="ARBA" id="ARBA00023136"/>
    </source>
</evidence>
<proteinExistence type="inferred from homology"/>
<keyword evidence="4" id="KW-1133">Transmembrane helix</keyword>
<evidence type="ECO:0000256" key="4">
    <source>
        <dbReference type="SAM" id="Phobius"/>
    </source>
</evidence>
<comment type="subcellular location">
    <subcellularLocation>
        <location evidence="1">Membrane</location>
    </subcellularLocation>
</comment>
<name>A0A4T2BS11_9MICO</name>
<comment type="caution">
    <text evidence="7">The sequence shown here is derived from an EMBL/GenBank/DDBJ whole genome shotgun (WGS) entry which is preliminary data.</text>
</comment>
<dbReference type="InterPro" id="IPR001460">
    <property type="entry name" value="PCN-bd_Tpept"/>
</dbReference>
<dbReference type="SUPFAM" id="SSF56519">
    <property type="entry name" value="Penicillin binding protein dimerisation domain"/>
    <property type="match status" value="1"/>
</dbReference>
<evidence type="ECO:0000313" key="7">
    <source>
        <dbReference type="EMBL" id="TIH34455.1"/>
    </source>
</evidence>
<evidence type="ECO:0000256" key="1">
    <source>
        <dbReference type="ARBA" id="ARBA00004370"/>
    </source>
</evidence>
<dbReference type="RefSeq" id="WP_136642723.1">
    <property type="nucleotide sequence ID" value="NZ_QYRT01000026.1"/>
</dbReference>
<dbReference type="InterPro" id="IPR005311">
    <property type="entry name" value="PBP_dimer"/>
</dbReference>
<evidence type="ECO:0000256" key="2">
    <source>
        <dbReference type="ARBA" id="ARBA00007171"/>
    </source>
</evidence>
<feature type="domain" description="Penicillin-binding protein dimerisation" evidence="6">
    <location>
        <begin position="55"/>
        <end position="215"/>
    </location>
</feature>
<gene>
    <name evidence="7" type="ORF">D4765_13000</name>
</gene>
<dbReference type="PANTHER" id="PTHR30627:SF1">
    <property type="entry name" value="PEPTIDOGLYCAN D,D-TRANSPEPTIDASE FTSI"/>
    <property type="match status" value="1"/>
</dbReference>
<feature type="domain" description="Penicillin-binding protein transpeptidase" evidence="5">
    <location>
        <begin position="257"/>
        <end position="563"/>
    </location>
</feature>
<accession>A0A4T2BS11</accession>
<feature type="transmembrane region" description="Helical" evidence="4">
    <location>
        <begin position="12"/>
        <end position="30"/>
    </location>
</feature>
<dbReference type="InterPro" id="IPR012338">
    <property type="entry name" value="Beta-lactam/transpept-like"/>
</dbReference>
<dbReference type="Proteomes" id="UP000306192">
    <property type="component" value="Unassembled WGS sequence"/>
</dbReference>
<dbReference type="InterPro" id="IPR050515">
    <property type="entry name" value="Beta-lactam/transpept"/>
</dbReference>
<dbReference type="InterPro" id="IPR036138">
    <property type="entry name" value="PBP_dimer_sf"/>
</dbReference>
<sequence>MTSRRSTRNRIAVAIVVITAVVAVLVVKLVDIQVVQASSLNAQAYDKLSVGQTLYGARGDIVDSTGTVLATTVIRYDVTASPKDVADFTQTVNGAAVDVTPLQAAGQIGAITGQSATDVYALLTADPSSGYALIIKAIDLDKYNAIRALSIPWLQYQTNPQRVYPNGSVGGNLVGYLGADSSTNGGLEAKENQCLTGSDGSQTYEKGADGVAIPNTLVVDKAPVTGGTVMTTIDSDLQYYSQQVLAQQVTSTKAEWGSVVVEEVKTGKLLAVAQYPTPDPNNLDATDPHFWGATAFSDPFEPGSTFKAESAAALIDAGKATPATQVLVPYRYKAPGGSVITDSENHDPAQWTLTGVIQESSNVGISILSAMLTTQQRYDYMKKFHLGEKTEVNFPGESEGILGDPSQWGEQTLYNSSFGQGVTTTAAQIASIYQTLGNGGVRLPVSLVSGCKAADGSVSEQPSTQGEQVISSDAAQQTVNMMQSVVTGGYAASLLKIPGYNVAAKTGTAEVSNGQGAYGGGYLTSVAGLAPAEAPQYVVSVNLMKPVTIEDGSAAAPVFQKIMSQVLQKYRVLPSTTPAVNYPTSY</sequence>
<dbReference type="Pfam" id="PF03717">
    <property type="entry name" value="PBP_dimer"/>
    <property type="match status" value="1"/>
</dbReference>
<dbReference type="Gene3D" id="3.30.450.330">
    <property type="match status" value="1"/>
</dbReference>
<dbReference type="Gene3D" id="3.90.1310.10">
    <property type="entry name" value="Penicillin-binding protein 2a (Domain 2)"/>
    <property type="match status" value="1"/>
</dbReference>
<reference evidence="7 8" key="1">
    <citation type="journal article" date="2019" name="Microorganisms">
        <title>Systematic Affiliation and Genome Analysis of Subtercola vilae DB165(T) with Particular Emphasis on Cold Adaptation of an Isolate from a High-Altitude Cold Volcano Lake.</title>
        <authorList>
            <person name="Villalobos A.S."/>
            <person name="Wiese J."/>
            <person name="Imhoff J.F."/>
            <person name="Dorador C."/>
            <person name="Keller A."/>
            <person name="Hentschel U."/>
        </authorList>
    </citation>
    <scope>NUCLEOTIDE SEQUENCE [LARGE SCALE GENOMIC DNA]</scope>
    <source>
        <strain evidence="7 8">DB165</strain>
    </source>
</reference>
<dbReference type="GO" id="GO:0005886">
    <property type="term" value="C:plasma membrane"/>
    <property type="evidence" value="ECO:0007669"/>
    <property type="project" value="TreeGrafter"/>
</dbReference>
<dbReference type="Gene3D" id="3.40.710.10">
    <property type="entry name" value="DD-peptidase/beta-lactamase superfamily"/>
    <property type="match status" value="1"/>
</dbReference>
<dbReference type="PANTHER" id="PTHR30627">
    <property type="entry name" value="PEPTIDOGLYCAN D,D-TRANSPEPTIDASE"/>
    <property type="match status" value="1"/>
</dbReference>
<dbReference type="AlphaFoldDB" id="A0A4T2BS11"/>
<keyword evidence="8" id="KW-1185">Reference proteome</keyword>
<dbReference type="SUPFAM" id="SSF56601">
    <property type="entry name" value="beta-lactamase/transpeptidase-like"/>
    <property type="match status" value="1"/>
</dbReference>
<evidence type="ECO:0000259" key="5">
    <source>
        <dbReference type="Pfam" id="PF00905"/>
    </source>
</evidence>
<dbReference type="Pfam" id="PF00905">
    <property type="entry name" value="Transpeptidase"/>
    <property type="match status" value="1"/>
</dbReference>
<comment type="similarity">
    <text evidence="2">Belongs to the transpeptidase family.</text>
</comment>
<organism evidence="7 8">
    <name type="scientific">Subtercola vilae</name>
    <dbReference type="NCBI Taxonomy" id="2056433"/>
    <lineage>
        <taxon>Bacteria</taxon>
        <taxon>Bacillati</taxon>
        <taxon>Actinomycetota</taxon>
        <taxon>Actinomycetes</taxon>
        <taxon>Micrococcales</taxon>
        <taxon>Microbacteriaceae</taxon>
        <taxon>Subtercola</taxon>
    </lineage>
</organism>
<dbReference type="GO" id="GO:0071555">
    <property type="term" value="P:cell wall organization"/>
    <property type="evidence" value="ECO:0007669"/>
    <property type="project" value="TreeGrafter"/>
</dbReference>
<dbReference type="OrthoDB" id="9789078at2"/>
<dbReference type="EMBL" id="QYRT01000026">
    <property type="protein sequence ID" value="TIH34455.1"/>
    <property type="molecule type" value="Genomic_DNA"/>
</dbReference>
<protein>
    <submittedName>
        <fullName evidence="7">Penicillin-binding protein 2</fullName>
    </submittedName>
</protein>